<dbReference type="Gene3D" id="3.40.50.1460">
    <property type="match status" value="1"/>
</dbReference>
<dbReference type="SMART" id="SM00115">
    <property type="entry name" value="CASc"/>
    <property type="match status" value="1"/>
</dbReference>
<evidence type="ECO:0000256" key="10">
    <source>
        <dbReference type="ARBA" id="ARBA00022807"/>
    </source>
</evidence>
<dbReference type="FunFam" id="3.40.50.1460:FF:000008">
    <property type="entry name" value="caspase-8 isoform X1"/>
    <property type="match status" value="1"/>
</dbReference>
<accession>R0K5N3</accession>
<evidence type="ECO:0000256" key="1">
    <source>
        <dbReference type="ARBA" id="ARBA00004123"/>
    </source>
</evidence>
<dbReference type="EC" id="3.4.22.61" evidence="14"/>
<gene>
    <name evidence="20" type="ORF">Anapl_12751</name>
</gene>
<sequence length="490" mass="56191">MSTVFHKLLFDISEALATDELAALKFLSLEHVPVRKQEAIEEPKAFFEVLQEKDMIKVGDVSFLKELLYRINRMDLLAAQLGSSREEMERELQIPGRAKVSTYRQLLYGIAEDLTPEDVKSVKFLLQERIRKNKLQDNASMLKVLMEMERNGIIKEDDLRILKDILKEFRADLKKRIDIYEEKTKGGRAKREGFWLYMLALKEFLFSKQDQALSFGEDMAVSNLLDKKGKSSCHGKKNISLFLQLMESYKMENNPHGYCVILNNHKFKNPCENREGTIEDGNALKRVFEWLQFETVEHMDLEAKKIYETVKEYSKKNHSNMDCFVCFILSHGEKDKIKGTDDEFVNIKDLLTCFSGSNCPSLAGKPKLFFIQACQGSVGHPAVTVQEDCSGHLEMDAVPLPSIPDQADVLVGMATVEDFECYRCIRTGSVYIQCLCDKMELLCPLRKDIVTILTEVNKEVGKKVLNGSKQMPKITSTLRKQFIFQIPQCQ</sequence>
<keyword evidence="10" id="KW-0788">Thiol protease</keyword>
<evidence type="ECO:0000256" key="6">
    <source>
        <dbReference type="ARBA" id="ARBA00022670"/>
    </source>
</evidence>
<evidence type="ECO:0000256" key="13">
    <source>
        <dbReference type="ARBA" id="ARBA00051626"/>
    </source>
</evidence>
<dbReference type="GO" id="GO:0005634">
    <property type="term" value="C:nucleus"/>
    <property type="evidence" value="ECO:0007669"/>
    <property type="project" value="UniProtKB-SubCell"/>
</dbReference>
<feature type="domain" description="DED" evidence="17">
    <location>
        <begin position="102"/>
        <end position="179"/>
    </location>
</feature>
<dbReference type="CDD" id="cd08334">
    <property type="entry name" value="DED_Caspase_8_10_r2"/>
    <property type="match status" value="1"/>
</dbReference>
<dbReference type="Proteomes" id="UP000296049">
    <property type="component" value="Unassembled WGS sequence"/>
</dbReference>
<evidence type="ECO:0000256" key="15">
    <source>
        <dbReference type="ARBA" id="ARBA00068172"/>
    </source>
</evidence>
<dbReference type="GO" id="GO:0005737">
    <property type="term" value="C:cytoplasm"/>
    <property type="evidence" value="ECO:0007669"/>
    <property type="project" value="UniProtKB-SubCell"/>
</dbReference>
<dbReference type="GO" id="GO:0051604">
    <property type="term" value="P:protein maturation"/>
    <property type="evidence" value="ECO:0007669"/>
    <property type="project" value="UniProtKB-ARBA"/>
</dbReference>
<dbReference type="InterPro" id="IPR011029">
    <property type="entry name" value="DEATH-like_dom_sf"/>
</dbReference>
<dbReference type="InterPro" id="IPR016129">
    <property type="entry name" value="Caspase_his_AS"/>
</dbReference>
<feature type="domain" description="Caspase family p10" evidence="18">
    <location>
        <begin position="399"/>
        <end position="484"/>
    </location>
</feature>
<comment type="catalytic activity">
    <reaction evidence="13">
        <text>Strict requirement for Asp at position P1 and has a preferred cleavage sequence of (Leu/Asp/Val)-Glu-Thr-Asp-|-(Gly/Ser/Ala).</text>
        <dbReference type="EC" id="3.4.22.61"/>
    </reaction>
</comment>
<dbReference type="InterPro" id="IPR015917">
    <property type="entry name" value="Pept_C14A"/>
</dbReference>
<evidence type="ECO:0000256" key="11">
    <source>
        <dbReference type="ARBA" id="ARBA00023145"/>
    </source>
</evidence>
<dbReference type="InterPro" id="IPR002138">
    <property type="entry name" value="Pept_C14_p10"/>
</dbReference>
<feature type="domain" description="Caspase family p20" evidence="19">
    <location>
        <begin position="255"/>
        <end position="378"/>
    </location>
</feature>
<keyword evidence="21" id="KW-1185">Reference proteome</keyword>
<dbReference type="CDD" id="cd08333">
    <property type="entry name" value="DED_Caspase_8_r1"/>
    <property type="match status" value="1"/>
</dbReference>
<evidence type="ECO:0000259" key="18">
    <source>
        <dbReference type="PROSITE" id="PS50207"/>
    </source>
</evidence>
<evidence type="ECO:0000259" key="19">
    <source>
        <dbReference type="PROSITE" id="PS50208"/>
    </source>
</evidence>
<dbReference type="PROSITE" id="PS50207">
    <property type="entry name" value="CASPASE_P10"/>
    <property type="match status" value="1"/>
</dbReference>
<name>R0K5N3_ANAPL</name>
<feature type="non-terminal residue" evidence="20">
    <location>
        <position position="490"/>
    </location>
</feature>
<dbReference type="PANTHER" id="PTHR48169:SF7">
    <property type="entry name" value="CASPASE 10"/>
    <property type="match status" value="1"/>
</dbReference>
<evidence type="ECO:0000256" key="8">
    <source>
        <dbReference type="ARBA" id="ARBA00022737"/>
    </source>
</evidence>
<dbReference type="InterPro" id="IPR001875">
    <property type="entry name" value="DED_dom"/>
</dbReference>
<dbReference type="PANTHER" id="PTHR48169">
    <property type="entry name" value="DED DOMAIN-CONTAINING PROTEIN"/>
    <property type="match status" value="1"/>
</dbReference>
<dbReference type="EMBL" id="KB742719">
    <property type="protein sequence ID" value="EOB05062.1"/>
    <property type="molecule type" value="Genomic_DNA"/>
</dbReference>
<dbReference type="GO" id="GO:0005886">
    <property type="term" value="C:plasma membrane"/>
    <property type="evidence" value="ECO:0007669"/>
    <property type="project" value="UniProtKB-ARBA"/>
</dbReference>
<keyword evidence="5" id="KW-0597">Phosphoprotein</keyword>
<dbReference type="Gene3D" id="1.10.533.10">
    <property type="entry name" value="Death Domain, Fas"/>
    <property type="match status" value="2"/>
</dbReference>
<evidence type="ECO:0000256" key="12">
    <source>
        <dbReference type="ARBA" id="ARBA00023242"/>
    </source>
</evidence>
<dbReference type="GO" id="GO:0006915">
    <property type="term" value="P:apoptotic process"/>
    <property type="evidence" value="ECO:0007669"/>
    <property type="project" value="UniProtKB-KW"/>
</dbReference>
<dbReference type="SMART" id="SM00031">
    <property type="entry name" value="DED"/>
    <property type="match status" value="2"/>
</dbReference>
<keyword evidence="11" id="KW-0865">Zymogen</keyword>
<dbReference type="InterPro" id="IPR033139">
    <property type="entry name" value="Caspase_cys_AS"/>
</dbReference>
<dbReference type="InterPro" id="IPR033170">
    <property type="entry name" value="Caspase-8_DED1"/>
</dbReference>
<evidence type="ECO:0000256" key="7">
    <source>
        <dbReference type="ARBA" id="ARBA00022703"/>
    </source>
</evidence>
<dbReference type="PROSITE" id="PS50208">
    <property type="entry name" value="CASPASE_P20"/>
    <property type="match status" value="1"/>
</dbReference>
<dbReference type="GO" id="GO:0006508">
    <property type="term" value="P:proteolysis"/>
    <property type="evidence" value="ECO:0007669"/>
    <property type="project" value="UniProtKB-KW"/>
</dbReference>
<dbReference type="MEROPS" id="C14.009"/>
<evidence type="ECO:0000256" key="14">
    <source>
        <dbReference type="ARBA" id="ARBA00066479"/>
    </source>
</evidence>
<dbReference type="SUPFAM" id="SSF47986">
    <property type="entry name" value="DEATH domain"/>
    <property type="match status" value="2"/>
</dbReference>
<keyword evidence="9" id="KW-0378">Hydrolase</keyword>
<dbReference type="InterPro" id="IPR011600">
    <property type="entry name" value="Pept_C14_caspase"/>
</dbReference>
<dbReference type="GO" id="GO:0043065">
    <property type="term" value="P:positive regulation of apoptotic process"/>
    <property type="evidence" value="ECO:0007669"/>
    <property type="project" value="UniProtKB-ARBA"/>
</dbReference>
<proteinExistence type="inferred from homology"/>
<dbReference type="AlphaFoldDB" id="R0K5N3"/>
<comment type="similarity">
    <text evidence="3 16">Belongs to the peptidase C14A family.</text>
</comment>
<dbReference type="FunFam" id="1.10.533.10:FF:000016">
    <property type="entry name" value="CASP8 and FADD-like apoptosis regulator"/>
    <property type="match status" value="1"/>
</dbReference>
<reference evidence="21" key="1">
    <citation type="journal article" date="2013" name="Nat. Genet.">
        <title>The duck genome and transcriptome provide insight into an avian influenza virus reservoir species.</title>
        <authorList>
            <person name="Huang Y."/>
            <person name="Li Y."/>
            <person name="Burt D.W."/>
            <person name="Chen H."/>
            <person name="Zhang Y."/>
            <person name="Qian W."/>
            <person name="Kim H."/>
            <person name="Gan S."/>
            <person name="Zhao Y."/>
            <person name="Li J."/>
            <person name="Yi K."/>
            <person name="Feng H."/>
            <person name="Zhu P."/>
            <person name="Li B."/>
            <person name="Liu Q."/>
            <person name="Fairley S."/>
            <person name="Magor K.E."/>
            <person name="Du Z."/>
            <person name="Hu X."/>
            <person name="Goodman L."/>
            <person name="Tafer H."/>
            <person name="Vignal A."/>
            <person name="Lee T."/>
            <person name="Kim K.W."/>
            <person name="Sheng Z."/>
            <person name="An Y."/>
            <person name="Searle S."/>
            <person name="Herrero J."/>
            <person name="Groenen M.A."/>
            <person name="Crooijmans R.P."/>
            <person name="Faraut T."/>
            <person name="Cai Q."/>
            <person name="Webster R.G."/>
            <person name="Aldridge J.R."/>
            <person name="Warren W.C."/>
            <person name="Bartschat S."/>
            <person name="Kehr S."/>
            <person name="Marz M."/>
            <person name="Stadler P.F."/>
            <person name="Smith J."/>
            <person name="Kraus R.H."/>
            <person name="Zhao Y."/>
            <person name="Ren L."/>
            <person name="Fei J."/>
            <person name="Morisson M."/>
            <person name="Kaiser P."/>
            <person name="Griffin D.K."/>
            <person name="Rao M."/>
            <person name="Pitel F."/>
            <person name="Wang J."/>
            <person name="Li N."/>
        </authorList>
    </citation>
    <scope>NUCLEOTIDE SEQUENCE [LARGE SCALE GENOMIC DNA]</scope>
</reference>
<evidence type="ECO:0000256" key="2">
    <source>
        <dbReference type="ARBA" id="ARBA00004496"/>
    </source>
</evidence>
<evidence type="ECO:0000256" key="5">
    <source>
        <dbReference type="ARBA" id="ARBA00022553"/>
    </source>
</evidence>
<dbReference type="SUPFAM" id="SSF52129">
    <property type="entry name" value="Caspase-like"/>
    <property type="match status" value="1"/>
</dbReference>
<keyword evidence="12" id="KW-0539">Nucleus</keyword>
<dbReference type="CDD" id="cd00032">
    <property type="entry name" value="CASc"/>
    <property type="match status" value="1"/>
</dbReference>
<dbReference type="InterPro" id="IPR001309">
    <property type="entry name" value="Pept_C14_p20"/>
</dbReference>
<evidence type="ECO:0000313" key="20">
    <source>
        <dbReference type="EMBL" id="EOB05062.1"/>
    </source>
</evidence>
<comment type="subcellular location">
    <subcellularLocation>
        <location evidence="2">Cytoplasm</location>
    </subcellularLocation>
    <subcellularLocation>
        <location evidence="1">Nucleus</location>
    </subcellularLocation>
</comment>
<keyword evidence="6" id="KW-0645">Protease</keyword>
<evidence type="ECO:0000259" key="17">
    <source>
        <dbReference type="PROSITE" id="PS50168"/>
    </source>
</evidence>
<dbReference type="GO" id="GO:0032991">
    <property type="term" value="C:protein-containing complex"/>
    <property type="evidence" value="ECO:0007669"/>
    <property type="project" value="UniProtKB-ARBA"/>
</dbReference>
<evidence type="ECO:0000313" key="21">
    <source>
        <dbReference type="Proteomes" id="UP000296049"/>
    </source>
</evidence>
<feature type="domain" description="DED" evidence="17">
    <location>
        <begin position="4"/>
        <end position="82"/>
    </location>
</feature>
<evidence type="ECO:0000256" key="9">
    <source>
        <dbReference type="ARBA" id="ARBA00022801"/>
    </source>
</evidence>
<evidence type="ECO:0000256" key="3">
    <source>
        <dbReference type="ARBA" id="ARBA00010134"/>
    </source>
</evidence>
<evidence type="ECO:0000256" key="16">
    <source>
        <dbReference type="RuleBase" id="RU003971"/>
    </source>
</evidence>
<keyword evidence="7" id="KW-0053">Apoptosis</keyword>
<dbReference type="PROSITE" id="PS01122">
    <property type="entry name" value="CASPASE_CYS"/>
    <property type="match status" value="1"/>
</dbReference>
<dbReference type="PRINTS" id="PR00376">
    <property type="entry name" value="IL1BCENZYME"/>
</dbReference>
<evidence type="ECO:0000256" key="4">
    <source>
        <dbReference type="ARBA" id="ARBA00022490"/>
    </source>
</evidence>
<dbReference type="Pfam" id="PF00656">
    <property type="entry name" value="Peptidase_C14"/>
    <property type="match status" value="1"/>
</dbReference>
<dbReference type="InterPro" id="IPR029030">
    <property type="entry name" value="Caspase-like_dom_sf"/>
</dbReference>
<protein>
    <recommendedName>
        <fullName evidence="15">Caspase-8</fullName>
        <ecNumber evidence="14">3.4.22.61</ecNumber>
    </recommendedName>
</protein>
<dbReference type="GO" id="GO:0004197">
    <property type="term" value="F:cysteine-type endopeptidase activity"/>
    <property type="evidence" value="ECO:0007669"/>
    <property type="project" value="InterPro"/>
</dbReference>
<keyword evidence="4" id="KW-0963">Cytoplasm</keyword>
<dbReference type="Pfam" id="PF01335">
    <property type="entry name" value="DED"/>
    <property type="match status" value="2"/>
</dbReference>
<organism evidence="20 21">
    <name type="scientific">Anas platyrhynchos</name>
    <name type="common">Mallard</name>
    <name type="synonym">Anas boschas</name>
    <dbReference type="NCBI Taxonomy" id="8839"/>
    <lineage>
        <taxon>Eukaryota</taxon>
        <taxon>Metazoa</taxon>
        <taxon>Chordata</taxon>
        <taxon>Craniata</taxon>
        <taxon>Vertebrata</taxon>
        <taxon>Euteleostomi</taxon>
        <taxon>Archelosauria</taxon>
        <taxon>Archosauria</taxon>
        <taxon>Dinosauria</taxon>
        <taxon>Saurischia</taxon>
        <taxon>Theropoda</taxon>
        <taxon>Coelurosauria</taxon>
        <taxon>Aves</taxon>
        <taxon>Neognathae</taxon>
        <taxon>Galloanserae</taxon>
        <taxon>Anseriformes</taxon>
        <taxon>Anatidae</taxon>
        <taxon>Anatinae</taxon>
        <taxon>Anas</taxon>
    </lineage>
</organism>
<keyword evidence="8" id="KW-0677">Repeat</keyword>
<dbReference type="PROSITE" id="PS50168">
    <property type="entry name" value="DED"/>
    <property type="match status" value="2"/>
</dbReference>
<dbReference type="PROSITE" id="PS01121">
    <property type="entry name" value="CASPASE_HIS"/>
    <property type="match status" value="1"/>
</dbReference>